<evidence type="ECO:0000259" key="1">
    <source>
        <dbReference type="Pfam" id="PF18718"/>
    </source>
</evidence>
<sequence>MPPFLEVSEHVYVERELARLFETQMAFSHASGEAVARIYNLSIRDVDTSKHLTTENVWHTFYLHALLRHHCERGTTLHLPHHGMNEHRLDKALHERNMLIAGTGQKHWAHACQRCTRYIKEADG</sequence>
<evidence type="ECO:0000313" key="3">
    <source>
        <dbReference type="Proteomes" id="UP000250043"/>
    </source>
</evidence>
<dbReference type="OrthoDB" id="2800707at2759"/>
<protein>
    <recommendedName>
        <fullName evidence="1">CxC5 like cysteine cluster associated with KDZ domain-containing protein</fullName>
    </recommendedName>
</protein>
<dbReference type="InterPro" id="IPR041539">
    <property type="entry name" value="CxC5"/>
</dbReference>
<feature type="non-terminal residue" evidence="2">
    <location>
        <position position="124"/>
    </location>
</feature>
<reference evidence="2 3" key="1">
    <citation type="submission" date="2016-07" db="EMBL/GenBank/DDBJ databases">
        <title>Draft genome of the white-rot fungus Obba rivulosa 3A-2.</title>
        <authorList>
            <consortium name="DOE Joint Genome Institute"/>
            <person name="Miettinen O."/>
            <person name="Riley R."/>
            <person name="Acob R."/>
            <person name="Barry K."/>
            <person name="Cullen D."/>
            <person name="De Vries R."/>
            <person name="Hainaut M."/>
            <person name="Hatakka A."/>
            <person name="Henrissat B."/>
            <person name="Hilden K."/>
            <person name="Kuo R."/>
            <person name="Labutti K."/>
            <person name="Lipzen A."/>
            <person name="Makela M.R."/>
            <person name="Sandor L."/>
            <person name="Spatafora J.W."/>
            <person name="Grigoriev I.V."/>
            <person name="Hibbett D.S."/>
        </authorList>
    </citation>
    <scope>NUCLEOTIDE SEQUENCE [LARGE SCALE GENOMIC DNA]</scope>
    <source>
        <strain evidence="2 3">3A-2</strain>
    </source>
</reference>
<name>A0A8E2AGA2_9APHY</name>
<organism evidence="2 3">
    <name type="scientific">Obba rivulosa</name>
    <dbReference type="NCBI Taxonomy" id="1052685"/>
    <lineage>
        <taxon>Eukaryota</taxon>
        <taxon>Fungi</taxon>
        <taxon>Dikarya</taxon>
        <taxon>Basidiomycota</taxon>
        <taxon>Agaricomycotina</taxon>
        <taxon>Agaricomycetes</taxon>
        <taxon>Polyporales</taxon>
        <taxon>Gelatoporiaceae</taxon>
        <taxon>Obba</taxon>
    </lineage>
</organism>
<dbReference type="EMBL" id="KV722942">
    <property type="protein sequence ID" value="OCH83603.1"/>
    <property type="molecule type" value="Genomic_DNA"/>
</dbReference>
<feature type="domain" description="CxC5 like cysteine cluster associated with KDZ" evidence="1">
    <location>
        <begin position="2"/>
        <end position="42"/>
    </location>
</feature>
<accession>A0A8E2AGA2</accession>
<dbReference type="Pfam" id="PF18718">
    <property type="entry name" value="CxC5"/>
    <property type="match status" value="1"/>
</dbReference>
<dbReference type="AlphaFoldDB" id="A0A8E2AGA2"/>
<evidence type="ECO:0000313" key="2">
    <source>
        <dbReference type="EMBL" id="OCH83603.1"/>
    </source>
</evidence>
<gene>
    <name evidence="2" type="ORF">OBBRIDRAFT_874465</name>
</gene>
<dbReference type="Proteomes" id="UP000250043">
    <property type="component" value="Unassembled WGS sequence"/>
</dbReference>
<proteinExistence type="predicted"/>
<keyword evidence="3" id="KW-1185">Reference proteome</keyword>